<comment type="caution">
    <text evidence="4">The sequence shown here is derived from an EMBL/GenBank/DDBJ whole genome shotgun (WGS) entry which is preliminary data.</text>
</comment>
<dbReference type="InterPro" id="IPR013785">
    <property type="entry name" value="Aldolase_TIM"/>
</dbReference>
<accession>A0ABU7XZ80</accession>
<dbReference type="Proteomes" id="UP001337305">
    <property type="component" value="Unassembled WGS sequence"/>
</dbReference>
<dbReference type="EMBL" id="JAODOP010000004">
    <property type="protein sequence ID" value="MEF3836048.1"/>
    <property type="molecule type" value="Genomic_DNA"/>
</dbReference>
<reference evidence="4 5" key="1">
    <citation type="submission" date="2022-09" db="EMBL/GenBank/DDBJ databases">
        <title>Genome sequencing of Flavivirga sp. MEBiC05379.</title>
        <authorList>
            <person name="Oh H.-M."/>
            <person name="Kwon K.K."/>
            <person name="Park M.J."/>
            <person name="Yang S.-H."/>
        </authorList>
    </citation>
    <scope>NUCLEOTIDE SEQUENCE [LARGE SCALE GENOMIC DNA]</scope>
    <source>
        <strain evidence="4 5">MEBiC05379</strain>
    </source>
</reference>
<dbReference type="RefSeq" id="WP_303308322.1">
    <property type="nucleotide sequence ID" value="NZ_JAODOP010000004.1"/>
</dbReference>
<dbReference type="InterPro" id="IPR004136">
    <property type="entry name" value="NMO"/>
</dbReference>
<protein>
    <submittedName>
        <fullName evidence="4">Nitronate monooxygenase</fullName>
    </submittedName>
</protein>
<gene>
    <name evidence="4" type="ORF">N1F79_23190</name>
</gene>
<dbReference type="PANTHER" id="PTHR32332">
    <property type="entry name" value="2-NITROPROPANE DIOXYGENASE"/>
    <property type="match status" value="1"/>
</dbReference>
<evidence type="ECO:0000313" key="5">
    <source>
        <dbReference type="Proteomes" id="UP001337305"/>
    </source>
</evidence>
<dbReference type="PANTHER" id="PTHR32332:SF20">
    <property type="entry name" value="2-NITROPROPANE DIOXYGENASE-LIKE PROTEIN"/>
    <property type="match status" value="1"/>
</dbReference>
<keyword evidence="4" id="KW-0503">Monooxygenase</keyword>
<evidence type="ECO:0000256" key="1">
    <source>
        <dbReference type="ARBA" id="ARBA00022630"/>
    </source>
</evidence>
<dbReference type="CDD" id="cd04730">
    <property type="entry name" value="NPD_like"/>
    <property type="match status" value="1"/>
</dbReference>
<proteinExistence type="predicted"/>
<sequence>MNNRITELFDIKYPIVQAGMIWNSGWRLASAASNSGILGLIGAGSMYPDVLREHIQKCKKATDKPFGVNVPMLYPNIEEIMDIIVEEGVKIVFTSAGNPKTWTHWLKERGITVVHVVSSVKFALKAQEAGVDAVVAEGFEAGGHNGRDETTTLTLIPMVKEQVRIPVIAAGGIATGKAMLATMILGADGVQVGSRFVASVESSAHEAFKKVVVDAKEGDTQLTLKELAPVRLIKNKFYNDIQALYKTGPTVEELKNLLGRARAKKGMFEGQLEEGELEIGQIAGLIHDVKPVSKIVEDMVQEYEEAKKRIPSL</sequence>
<keyword evidence="3" id="KW-0560">Oxidoreductase</keyword>
<dbReference type="SUPFAM" id="SSF51412">
    <property type="entry name" value="Inosine monophosphate dehydrogenase (IMPDH)"/>
    <property type="match status" value="1"/>
</dbReference>
<dbReference type="Gene3D" id="3.20.20.70">
    <property type="entry name" value="Aldolase class I"/>
    <property type="match status" value="1"/>
</dbReference>
<dbReference type="Pfam" id="PF03060">
    <property type="entry name" value="NMO"/>
    <property type="match status" value="2"/>
</dbReference>
<keyword evidence="2" id="KW-0288">FMN</keyword>
<evidence type="ECO:0000313" key="4">
    <source>
        <dbReference type="EMBL" id="MEF3836048.1"/>
    </source>
</evidence>
<keyword evidence="1" id="KW-0285">Flavoprotein</keyword>
<name>A0ABU7XZ80_9FLAO</name>
<evidence type="ECO:0000256" key="2">
    <source>
        <dbReference type="ARBA" id="ARBA00022643"/>
    </source>
</evidence>
<organism evidence="4 5">
    <name type="scientific">Flavivirga spongiicola</name>
    <dbReference type="NCBI Taxonomy" id="421621"/>
    <lineage>
        <taxon>Bacteria</taxon>
        <taxon>Pseudomonadati</taxon>
        <taxon>Bacteroidota</taxon>
        <taxon>Flavobacteriia</taxon>
        <taxon>Flavobacteriales</taxon>
        <taxon>Flavobacteriaceae</taxon>
        <taxon>Flavivirga</taxon>
    </lineage>
</organism>
<dbReference type="GO" id="GO:0004497">
    <property type="term" value="F:monooxygenase activity"/>
    <property type="evidence" value="ECO:0007669"/>
    <property type="project" value="UniProtKB-KW"/>
</dbReference>
<evidence type="ECO:0000256" key="3">
    <source>
        <dbReference type="ARBA" id="ARBA00023002"/>
    </source>
</evidence>
<keyword evidence="5" id="KW-1185">Reference proteome</keyword>